<reference evidence="4" key="1">
    <citation type="submission" date="2021-01" db="EMBL/GenBank/DDBJ databases">
        <authorList>
            <person name="Corre E."/>
            <person name="Pelletier E."/>
            <person name="Niang G."/>
            <person name="Scheremetjew M."/>
            <person name="Finn R."/>
            <person name="Kale V."/>
            <person name="Holt S."/>
            <person name="Cochrane G."/>
            <person name="Meng A."/>
            <person name="Brown T."/>
            <person name="Cohen L."/>
        </authorList>
    </citation>
    <scope>NUCLEOTIDE SEQUENCE</scope>
    <source>
        <strain evidence="4">CCMP826</strain>
    </source>
</reference>
<feature type="region of interest" description="Disordered" evidence="3">
    <location>
        <begin position="464"/>
        <end position="509"/>
    </location>
</feature>
<dbReference type="Gene3D" id="3.30.30.30">
    <property type="match status" value="1"/>
</dbReference>
<dbReference type="PRINTS" id="PR00301">
    <property type="entry name" value="HEATSHOCK70"/>
</dbReference>
<dbReference type="PANTHER" id="PTHR45639:SF4">
    <property type="entry name" value="HSC70CB, ISOFORM G"/>
    <property type="match status" value="1"/>
</dbReference>
<evidence type="ECO:0000313" key="4">
    <source>
        <dbReference type="EMBL" id="CAD9513899.1"/>
    </source>
</evidence>
<accession>A0A7S2N1D3</accession>
<name>A0A7S2N1D3_9STRA</name>
<dbReference type="FunFam" id="3.90.640.10:FF:000003">
    <property type="entry name" value="Molecular chaperone DnaK"/>
    <property type="match status" value="1"/>
</dbReference>
<protein>
    <submittedName>
        <fullName evidence="4">Uncharacterized protein</fullName>
    </submittedName>
</protein>
<evidence type="ECO:0000256" key="1">
    <source>
        <dbReference type="ARBA" id="ARBA00022741"/>
    </source>
</evidence>
<dbReference type="InterPro" id="IPR029048">
    <property type="entry name" value="HSP70_C_sf"/>
</dbReference>
<dbReference type="SUPFAM" id="SSF53067">
    <property type="entry name" value="Actin-like ATPase domain"/>
    <property type="match status" value="2"/>
</dbReference>
<dbReference type="GO" id="GO:0005524">
    <property type="term" value="F:ATP binding"/>
    <property type="evidence" value="ECO:0007669"/>
    <property type="project" value="UniProtKB-KW"/>
</dbReference>
<dbReference type="FunFam" id="3.30.420.40:FF:000171">
    <property type="entry name" value="Heat shock 70 kDa protein 4"/>
    <property type="match status" value="1"/>
</dbReference>
<dbReference type="PANTHER" id="PTHR45639">
    <property type="entry name" value="HSC70CB, ISOFORM G-RELATED"/>
    <property type="match status" value="1"/>
</dbReference>
<feature type="region of interest" description="Disordered" evidence="3">
    <location>
        <begin position="708"/>
        <end position="767"/>
    </location>
</feature>
<dbReference type="GO" id="GO:0005634">
    <property type="term" value="C:nucleus"/>
    <property type="evidence" value="ECO:0007669"/>
    <property type="project" value="TreeGrafter"/>
</dbReference>
<dbReference type="FunFam" id="1.20.1270.10:FF:000002">
    <property type="entry name" value="Heat shock 70 kDa protein 4"/>
    <property type="match status" value="1"/>
</dbReference>
<dbReference type="AlphaFoldDB" id="A0A7S2N1D3"/>
<dbReference type="InterPro" id="IPR029047">
    <property type="entry name" value="HSP70_peptide-bd_sf"/>
</dbReference>
<keyword evidence="2" id="KW-0067">ATP-binding</keyword>
<dbReference type="Gene3D" id="3.30.420.40">
    <property type="match status" value="2"/>
</dbReference>
<sequence length="767" mass="84146">MKHCFFECVPVKHDNGGPDTIGVKVDDETVVSIEAVCGMMVKHMGSIAAQKSAAESSLDDANARMSMSDSNNPLFPQDWVISVPGYYTDAQKRAFLTGCQIAGVNGVQRLIHDTTATALAYGIFKDIKKVFSKDNPTHVMFIDMGATSYSVCIASFEPGKLIVKSAQHDPDLGGREFDRVIADWIAHEFETKYKGKLSGKPMERPKTAIKILAAAEKAKKTLSPAGVKEARINLECLMDDLDFTCALKAPDYAKMCEPLIARLAPPIERCLAEAKIKASDLESVEIVGGATRVGTVKKVLAGILGLDVNATNCGLSTTMNADEAVCRGAALQSAILSPRFKVLPYEIVEYQPYPVKIAWDEDVSSGEKQEGLEVDGEAEGSNMPTNSVVMFERGSNFPSVRRVTLRRSGEFTVSASYDGGALAAGLPETTSREIATFKVKAPAGAESKIRVNVKQDIHGSTTLSSAQMVEEIEEEVPVPAPAESKGEAKEGEEAKKEEPPKTEKKKKIKKTNLQFSISRPIEFSQSEIDKAFEIEVAMSNADRLVRETSDMRNSLESYIYDMRDKITMESQLAPYCSEEEKSTFSSKLESFENWLYEEGFDATKAVYADKLAELKKMGDPIVFRQREASARPNAIAVLQKNAEKYKNWFNTTVNEDKYAHITDEEKAKAHGKCDEVTAWMYDALDKQGSLSSSDNPAVTVDQIYAKSKELSDTVSPIMNKPVPKPKKEEKKPEEKPAEAPKADGTEPMDTSEDKTDAAAEPEPMDTK</sequence>
<feature type="compositionally biased region" description="Basic and acidic residues" evidence="3">
    <location>
        <begin position="484"/>
        <end position="502"/>
    </location>
</feature>
<dbReference type="Gene3D" id="2.60.34.10">
    <property type="entry name" value="Substrate Binding Domain Of DNAk, Chain A, domain 1"/>
    <property type="match status" value="1"/>
</dbReference>
<dbReference type="GO" id="GO:0140662">
    <property type="term" value="F:ATP-dependent protein folding chaperone"/>
    <property type="evidence" value="ECO:0007669"/>
    <property type="project" value="InterPro"/>
</dbReference>
<dbReference type="GO" id="GO:0005829">
    <property type="term" value="C:cytosol"/>
    <property type="evidence" value="ECO:0007669"/>
    <property type="project" value="TreeGrafter"/>
</dbReference>
<dbReference type="InterPro" id="IPR013126">
    <property type="entry name" value="Hsp_70_fam"/>
</dbReference>
<dbReference type="Gene3D" id="3.90.640.10">
    <property type="entry name" value="Actin, Chain A, domain 4"/>
    <property type="match status" value="1"/>
</dbReference>
<dbReference type="Gene3D" id="1.20.1270.10">
    <property type="match status" value="2"/>
</dbReference>
<dbReference type="SUPFAM" id="SSF100920">
    <property type="entry name" value="Heat shock protein 70kD (HSP70), peptide-binding domain"/>
    <property type="match status" value="1"/>
</dbReference>
<proteinExistence type="predicted"/>
<dbReference type="EMBL" id="HBGV01017603">
    <property type="protein sequence ID" value="CAD9513899.1"/>
    <property type="molecule type" value="Transcribed_RNA"/>
</dbReference>
<gene>
    <name evidence="4" type="ORF">HTAM1171_LOCUS10859</name>
</gene>
<dbReference type="SUPFAM" id="SSF100934">
    <property type="entry name" value="Heat shock protein 70kD (HSP70), C-terminal subdomain"/>
    <property type="match status" value="2"/>
</dbReference>
<evidence type="ECO:0000256" key="3">
    <source>
        <dbReference type="SAM" id="MobiDB-lite"/>
    </source>
</evidence>
<keyword evidence="1" id="KW-0547">Nucleotide-binding</keyword>
<organism evidence="4">
    <name type="scientific">Helicotheca tamesis</name>
    <dbReference type="NCBI Taxonomy" id="374047"/>
    <lineage>
        <taxon>Eukaryota</taxon>
        <taxon>Sar</taxon>
        <taxon>Stramenopiles</taxon>
        <taxon>Ochrophyta</taxon>
        <taxon>Bacillariophyta</taxon>
        <taxon>Mediophyceae</taxon>
        <taxon>Lithodesmiophycidae</taxon>
        <taxon>Lithodesmiales</taxon>
        <taxon>Lithodesmiaceae</taxon>
        <taxon>Helicotheca</taxon>
    </lineage>
</organism>
<feature type="compositionally biased region" description="Basic and acidic residues" evidence="3">
    <location>
        <begin position="725"/>
        <end position="744"/>
    </location>
</feature>
<dbReference type="Pfam" id="PF00012">
    <property type="entry name" value="HSP70"/>
    <property type="match status" value="1"/>
</dbReference>
<evidence type="ECO:0000256" key="2">
    <source>
        <dbReference type="ARBA" id="ARBA00022840"/>
    </source>
</evidence>
<dbReference type="InterPro" id="IPR043129">
    <property type="entry name" value="ATPase_NBD"/>
</dbReference>